<dbReference type="PROSITE" id="PS51208">
    <property type="entry name" value="AUTOTRANSPORTER"/>
    <property type="match status" value="1"/>
</dbReference>
<feature type="signal peptide" evidence="2">
    <location>
        <begin position="1"/>
        <end position="23"/>
    </location>
</feature>
<evidence type="ECO:0000313" key="5">
    <source>
        <dbReference type="Proteomes" id="UP000317894"/>
    </source>
</evidence>
<keyword evidence="5" id="KW-1185">Reference proteome</keyword>
<organism evidence="4 5">
    <name type="scientific">Glacieibacterium frigidum</name>
    <dbReference type="NCBI Taxonomy" id="2593303"/>
    <lineage>
        <taxon>Bacteria</taxon>
        <taxon>Pseudomonadati</taxon>
        <taxon>Pseudomonadota</taxon>
        <taxon>Alphaproteobacteria</taxon>
        <taxon>Sphingomonadales</taxon>
        <taxon>Sphingosinicellaceae</taxon>
        <taxon>Glacieibacterium</taxon>
    </lineage>
</organism>
<feature type="domain" description="Autotransporter" evidence="3">
    <location>
        <begin position="746"/>
        <end position="1027"/>
    </location>
</feature>
<evidence type="ECO:0000256" key="2">
    <source>
        <dbReference type="SAM" id="SignalP"/>
    </source>
</evidence>
<evidence type="ECO:0000313" key="4">
    <source>
        <dbReference type="EMBL" id="TRW17227.1"/>
    </source>
</evidence>
<dbReference type="RefSeq" id="WP_143554772.1">
    <property type="nucleotide sequence ID" value="NZ_VJWA01000001.1"/>
</dbReference>
<feature type="chain" id="PRO_5022051610" evidence="2">
    <location>
        <begin position="24"/>
        <end position="1027"/>
    </location>
</feature>
<feature type="region of interest" description="Disordered" evidence="1">
    <location>
        <begin position="274"/>
        <end position="299"/>
    </location>
</feature>
<evidence type="ECO:0000256" key="1">
    <source>
        <dbReference type="SAM" id="MobiDB-lite"/>
    </source>
</evidence>
<dbReference type="InterPro" id="IPR005546">
    <property type="entry name" value="Autotransporte_beta"/>
</dbReference>
<accession>A0A552UGA4</accession>
<evidence type="ECO:0000259" key="3">
    <source>
        <dbReference type="PROSITE" id="PS51208"/>
    </source>
</evidence>
<gene>
    <name evidence="4" type="ORF">FMM06_03265</name>
</gene>
<comment type="caution">
    <text evidence="4">The sequence shown here is derived from an EMBL/GenBank/DDBJ whole genome shotgun (WGS) entry which is preliminary data.</text>
</comment>
<sequence length="1027" mass="101808">MRLLFASTCLTPIALLALAPVHAETLIDTRRTTPAATATIKSGAADDIRITTAGSVVLTTGTGVTLDSASKVTNEGTIQITDADGATGILAVAGSTGTIANSGRITIDETYEPTDTDKDGDLDGTLAKGSGRTGIKTAGGFTGTITSTGQITVEGNDSAGIALGGPLTGALVNNGTIAVVGDRSIGIRTEAVSGSVRLAGTIAAQGRDAVAAAIRGDIGGGLVVQGALTASGYRSTALPGDVSKLDADDLLQGGPALVVAGNVAGGIVFAIPPKDADTKNDDEDKDGIPDASEGSASVTSYGAAPAVQIGSATRAVSIGAVAGTGLGIVVDGRIEGSGVYKDVAATGFAIGGLGGTVSIAGGMSVTGTVQATSNNASATGIRIGSGATLPELRIGGTVAAAGGGIAVAQSSALAIDAGATIQTVRNTGQVKATAAGVDGSATAILDRSGTLTLIENSGTIAASGAATTSARNVAIDLRANTSGATVRQIAGATGAAAPSIAGDVLFGTGNDTLSLAGKSSLRGTVDFGGGTDQLTIVENSSFSGALLRSNGLAVNVASGTLALSTRGPVALGSLAVGAAGVIGVTIDPAAKTNTQFQVGGNASFAAGSKVALTLTNVGNAEGSYVIVKAGSVTGGGNLAASAMQLPFLFSSSISSTATSVSVDLKRKTATELGLNGSQSVAYDAVVKALDSDAKVASAFLDIGEAKRFGTQLRQMLPDHAGGVFEAVTQGSRATARLLADPGTPVAVRGRFTSWLQQVAWGSSKDLKSTAAYDVNGWGVAGGGELATGAGSFGLSASFLNGKVADGGTDNEVTSGQYEAAAYWHGQWGGFSANARASAAHIDLNGQRRFQGSIGNEAVERTSKGDWNGRLLSASGGMAYEVRVGRLTLRPIAAVDYYRLREGGYTERGGGKAFDLTVDSRHSDELAVSGTVAAGLNFGGREAEDSWIRVEVEGGRRQIVGGSLGDTIARFEGGQSFTLRAEDRTSGWVGKLRAVGGNQGFKIAGEFGAEEQQGKAAVAARASVTFAL</sequence>
<dbReference type="Gene3D" id="2.40.128.130">
    <property type="entry name" value="Autotransporter beta-domain"/>
    <property type="match status" value="1"/>
</dbReference>
<reference evidence="4 5" key="1">
    <citation type="submission" date="2019-07" db="EMBL/GenBank/DDBJ databases">
        <title>Novel species isolated from glacier.</title>
        <authorList>
            <person name="Liu Q."/>
            <person name="Xin Y.-H."/>
        </authorList>
    </citation>
    <scope>NUCLEOTIDE SEQUENCE [LARGE SCALE GENOMIC DNA]</scope>
    <source>
        <strain evidence="4 5">LB1R16</strain>
    </source>
</reference>
<name>A0A552UGA4_9SPHN</name>
<dbReference type="EMBL" id="VJWA01000001">
    <property type="protein sequence ID" value="TRW17227.1"/>
    <property type="molecule type" value="Genomic_DNA"/>
</dbReference>
<dbReference type="Proteomes" id="UP000317894">
    <property type="component" value="Unassembled WGS sequence"/>
</dbReference>
<dbReference type="OrthoDB" id="7613961at2"/>
<dbReference type="AlphaFoldDB" id="A0A552UGA4"/>
<proteinExistence type="predicted"/>
<dbReference type="SMART" id="SM00869">
    <property type="entry name" value="Autotransporter"/>
    <property type="match status" value="1"/>
</dbReference>
<keyword evidence="2" id="KW-0732">Signal</keyword>
<dbReference type="InterPro" id="IPR036709">
    <property type="entry name" value="Autotransporte_beta_dom_sf"/>
</dbReference>
<dbReference type="Pfam" id="PF03797">
    <property type="entry name" value="Autotransporter"/>
    <property type="match status" value="1"/>
</dbReference>
<dbReference type="SUPFAM" id="SSF103515">
    <property type="entry name" value="Autotransporter"/>
    <property type="match status" value="1"/>
</dbReference>
<protein>
    <submittedName>
        <fullName evidence="4">Autotransporter domain-containing protein</fullName>
    </submittedName>
</protein>